<dbReference type="InterPro" id="IPR000709">
    <property type="entry name" value="Leu_Ile_Val-bd"/>
</dbReference>
<dbReference type="Proteomes" id="UP001225906">
    <property type="component" value="Unassembled WGS sequence"/>
</dbReference>
<dbReference type="Pfam" id="PF13433">
    <property type="entry name" value="Peripla_BP_5"/>
    <property type="match status" value="1"/>
</dbReference>
<name>A0ABT9JRK8_9PROT</name>
<dbReference type="PRINTS" id="PR00337">
    <property type="entry name" value="LEUILEVALBP"/>
</dbReference>
<protein>
    <submittedName>
        <fullName evidence="1">Transporter substrate-binding domain-containing protein</fullName>
    </submittedName>
</protein>
<dbReference type="InterPro" id="IPR039570">
    <property type="entry name" value="AmiC_PBP1"/>
</dbReference>
<evidence type="ECO:0000313" key="2">
    <source>
        <dbReference type="Proteomes" id="UP001225906"/>
    </source>
</evidence>
<dbReference type="InterPro" id="IPR028082">
    <property type="entry name" value="Peripla_BP_I"/>
</dbReference>
<gene>
    <name evidence="1" type="ORF">Q9291_04865</name>
</gene>
<comment type="caution">
    <text evidence="1">The sequence shown here is derived from an EMBL/GenBank/DDBJ whole genome shotgun (WGS) entry which is preliminary data.</text>
</comment>
<proteinExistence type="predicted"/>
<dbReference type="PANTHER" id="PTHR47628">
    <property type="match status" value="1"/>
</dbReference>
<dbReference type="PANTHER" id="PTHR47628:SF1">
    <property type="entry name" value="ALIPHATIC AMIDASE EXPRESSION-REGULATING PROTEIN"/>
    <property type="match status" value="1"/>
</dbReference>
<accession>A0ABT9JRK8</accession>
<dbReference type="RefSeq" id="WP_306388900.1">
    <property type="nucleotide sequence ID" value="NZ_JAVCAP010000010.1"/>
</dbReference>
<sequence length="388" mass="42989">MANSDPIPVGVLFSTSGATATIERSQAFATFFAINEINAAGGIHGRELVPVYYDPQGDSQQYQAYAERMIREDRVNVMFGCYMSSTRKAVIPVVEKWRKLLFYPTPYEGFEFSPHVIYTGAAPNQNSAQLAEYMTRHFGARIYLIGSDYIYPYESNRIMSDFILQVPGGKKLAERYLPLDASEKDFIPIARDIKAKSPDFVFSTVVGKATRMLYQAYADSGMDAMHVPIASLTTCEAEVSEMGNRIAAGHITSAPYFQSIATAHNHACVARFRQQFGDEIEPNMCWEAAYFQVHLFAEAMRAAGDDHYDSLLPHLLGRAFEAPQGRVIIHPGNHHARLNPRIGRVNANGQFDIVAASDGLGVVPDPYLVSHVGAAWNTLQSPAEVRYG</sequence>
<dbReference type="SUPFAM" id="SSF53822">
    <property type="entry name" value="Periplasmic binding protein-like I"/>
    <property type="match status" value="1"/>
</dbReference>
<organism evidence="1 2">
    <name type="scientific">Methylophilus aquaticus</name>
    <dbReference type="NCBI Taxonomy" id="1971610"/>
    <lineage>
        <taxon>Bacteria</taxon>
        <taxon>Pseudomonadati</taxon>
        <taxon>Pseudomonadota</taxon>
        <taxon>Betaproteobacteria</taxon>
        <taxon>Nitrosomonadales</taxon>
        <taxon>Methylophilaceae</taxon>
        <taxon>Methylophilus</taxon>
    </lineage>
</organism>
<keyword evidence="2" id="KW-1185">Reference proteome</keyword>
<dbReference type="CDD" id="cd06357">
    <property type="entry name" value="PBP1_AmiC"/>
    <property type="match status" value="1"/>
</dbReference>
<reference evidence="2" key="1">
    <citation type="journal article" date="2019" name="Int. J. Syst. Evol. Microbiol.">
        <title>The Global Catalogue of Microorganisms (GCM) 10K type strain sequencing project: providing services to taxonomists for standard genome sequencing and annotation.</title>
        <authorList>
            <consortium name="The Broad Institute Genomics Platform"/>
            <consortium name="The Broad Institute Genome Sequencing Center for Infectious Disease"/>
            <person name="Wu L."/>
            <person name="Ma J."/>
        </authorList>
    </citation>
    <scope>NUCLEOTIDE SEQUENCE [LARGE SCALE GENOMIC DNA]</scope>
    <source>
        <strain evidence="2">VKM B-3159</strain>
    </source>
</reference>
<evidence type="ECO:0000313" key="1">
    <source>
        <dbReference type="EMBL" id="MDP8567170.1"/>
    </source>
</evidence>
<dbReference type="Gene3D" id="3.40.50.2300">
    <property type="match status" value="2"/>
</dbReference>
<dbReference type="EMBL" id="JAVCAP010000010">
    <property type="protein sequence ID" value="MDP8567170.1"/>
    <property type="molecule type" value="Genomic_DNA"/>
</dbReference>